<dbReference type="InterPro" id="IPR008523">
    <property type="entry name" value="DUF805"/>
</dbReference>
<dbReference type="STRING" id="1774273.LPB03_02885"/>
<name>A0A1B8U1U3_9FLAO</name>
<dbReference type="KEGG" id="pob:LPB03_02885"/>
<feature type="transmembrane region" description="Helical" evidence="1">
    <location>
        <begin position="55"/>
        <end position="79"/>
    </location>
</feature>
<comment type="caution">
    <text evidence="2">The sequence shown here is derived from an EMBL/GenBank/DDBJ whole genome shotgun (WGS) entry which is preliminary data.</text>
</comment>
<reference evidence="3" key="1">
    <citation type="submission" date="2016-02" db="EMBL/GenBank/DDBJ databases">
        <authorList>
            <person name="Shin S.-K."/>
            <person name="Yi H."/>
            <person name="Kim E."/>
        </authorList>
    </citation>
    <scope>NUCLEOTIDE SEQUENCE [LARGE SCALE GENOMIC DNA]</scope>
    <source>
        <strain evidence="3">LPB0003</strain>
    </source>
</reference>
<evidence type="ECO:0000313" key="2">
    <source>
        <dbReference type="EMBL" id="OBY65825.1"/>
    </source>
</evidence>
<keyword evidence="1" id="KW-0812">Transmembrane</keyword>
<accession>A0A1B8U1U3</accession>
<dbReference type="Pfam" id="PF05656">
    <property type="entry name" value="DUF805"/>
    <property type="match status" value="1"/>
</dbReference>
<sequence>MNWYLKVLKNYTNFTGRARRKEYWMFLLFHYLIIIFLVMQLVFSSENFSDSSEMNVLSIILSTLLILYFLGTILPFLAVTARRLHDTDKSAWWYLICIIPYIGRFIILIFTCMDSYGGTNKWGPNPKKEGSDVLINQIGKE</sequence>
<keyword evidence="1" id="KW-1133">Transmembrane helix</keyword>
<proteinExistence type="predicted"/>
<keyword evidence="3" id="KW-1185">Reference proteome</keyword>
<dbReference type="EMBL" id="LSFM01000013">
    <property type="protein sequence ID" value="OBY65825.1"/>
    <property type="molecule type" value="Genomic_DNA"/>
</dbReference>
<protein>
    <recommendedName>
        <fullName evidence="4">DUF805 domain-containing protein</fullName>
    </recommendedName>
</protein>
<dbReference type="PANTHER" id="PTHR34980:SF2">
    <property type="entry name" value="INNER MEMBRANE PROTEIN YHAH-RELATED"/>
    <property type="match status" value="1"/>
</dbReference>
<evidence type="ECO:0000256" key="1">
    <source>
        <dbReference type="SAM" id="Phobius"/>
    </source>
</evidence>
<dbReference type="OrthoDB" id="9812349at2"/>
<evidence type="ECO:0008006" key="4">
    <source>
        <dbReference type="Google" id="ProtNLM"/>
    </source>
</evidence>
<keyword evidence="1" id="KW-0472">Membrane</keyword>
<dbReference type="PANTHER" id="PTHR34980">
    <property type="entry name" value="INNER MEMBRANE PROTEIN-RELATED-RELATED"/>
    <property type="match status" value="1"/>
</dbReference>
<feature type="transmembrane region" description="Helical" evidence="1">
    <location>
        <begin position="91"/>
        <end position="110"/>
    </location>
</feature>
<dbReference type="Proteomes" id="UP000092584">
    <property type="component" value="Unassembled WGS sequence"/>
</dbReference>
<feature type="transmembrane region" description="Helical" evidence="1">
    <location>
        <begin position="23"/>
        <end position="43"/>
    </location>
</feature>
<dbReference type="AlphaFoldDB" id="A0A1B8U1U3"/>
<organism evidence="2 3">
    <name type="scientific">Polaribacter vadi</name>
    <dbReference type="NCBI Taxonomy" id="1774273"/>
    <lineage>
        <taxon>Bacteria</taxon>
        <taxon>Pseudomonadati</taxon>
        <taxon>Bacteroidota</taxon>
        <taxon>Flavobacteriia</taxon>
        <taxon>Flavobacteriales</taxon>
        <taxon>Flavobacteriaceae</taxon>
    </lineage>
</organism>
<evidence type="ECO:0000313" key="3">
    <source>
        <dbReference type="Proteomes" id="UP000092584"/>
    </source>
</evidence>
<gene>
    <name evidence="2" type="ORF">LPB3_02195</name>
</gene>
<dbReference type="RefSeq" id="WP_065317967.1">
    <property type="nucleotide sequence ID" value="NZ_CP017477.1"/>
</dbReference>
<dbReference type="GO" id="GO:0005886">
    <property type="term" value="C:plasma membrane"/>
    <property type="evidence" value="ECO:0007669"/>
    <property type="project" value="TreeGrafter"/>
</dbReference>